<keyword evidence="2" id="KW-0812">Transmembrane</keyword>
<comment type="caution">
    <text evidence="3">The sequence shown here is derived from an EMBL/GenBank/DDBJ whole genome shotgun (WGS) entry which is preliminary data.</text>
</comment>
<feature type="transmembrane region" description="Helical" evidence="2">
    <location>
        <begin position="270"/>
        <end position="294"/>
    </location>
</feature>
<keyword evidence="2" id="KW-0472">Membrane</keyword>
<dbReference type="RefSeq" id="WP_085726654.1">
    <property type="nucleotide sequence ID" value="NZ_NBYN01000003.1"/>
</dbReference>
<gene>
    <name evidence="3" type="ORF">B7O87_00615</name>
</gene>
<sequence>MLNKIRNLFSKFFNNTGTLNREPLNKASLIVIIIIDIFILINVFTGLDSIGRWHLSPDDTYPCYNEWKGYQEQTSATKDYGIITNSLIENNQPNFNTQYKQQEQGRLGKVSEICLTYGLLKDNLNSVQNRQVLQTINQTQEKINGLEQQNANIRSQYDSTLLEKIARQPDGKSINQVKAEEARQNLDRNTRQIAQLKEENKKSKNQLLNQPASVKFLSVLQDKTQFSNLVSGYKTASFWYPSIQVTLQAIFLLPLIFIASFIYGKSQRQGYGLVSLISWHLLVIFVIPLVIKVLEFLQVGVVFKFLLDIISNLLGGLLFLVSYVYIIVIPLLGFAIIKLLQRNVVFNSKIQAGKRVQNSQCINCGRTLRSREAHCPHCGYYQYVECHHCHNLTYKKLPYCYHCGTEQISL</sequence>
<reference evidence="4" key="1">
    <citation type="submission" date="2017-04" db="EMBL/GenBank/DDBJ databases">
        <authorList>
            <person name="Abreu V.A."/>
            <person name="Popin R.V."/>
            <person name="Rigonato J."/>
            <person name="Andreote A.P."/>
            <person name="Schaker P.C."/>
            <person name="Hoff-Risseti C."/>
            <person name="Alvarenga D.O."/>
            <person name="Varani A.M."/>
            <person name="Fiore M.F."/>
        </authorList>
    </citation>
    <scope>NUCLEOTIDE SEQUENCE [LARGE SCALE GENOMIC DNA]</scope>
    <source>
        <strain evidence="4">CENA303</strain>
    </source>
</reference>
<feature type="transmembrane region" description="Helical" evidence="2">
    <location>
        <begin position="238"/>
        <end position="263"/>
    </location>
</feature>
<dbReference type="Proteomes" id="UP000192997">
    <property type="component" value="Unassembled WGS sequence"/>
</dbReference>
<keyword evidence="2" id="KW-1133">Transmembrane helix</keyword>
<evidence type="ECO:0008006" key="5">
    <source>
        <dbReference type="Google" id="ProtNLM"/>
    </source>
</evidence>
<accession>A0A1X4GJW8</accession>
<protein>
    <recommendedName>
        <fullName evidence="5">Zinc ribbon domain-containing protein</fullName>
    </recommendedName>
</protein>
<keyword evidence="1" id="KW-0175">Coiled coil</keyword>
<feature type="coiled-coil region" evidence="1">
    <location>
        <begin position="129"/>
        <end position="206"/>
    </location>
</feature>
<evidence type="ECO:0000313" key="3">
    <source>
        <dbReference type="EMBL" id="OSO97307.1"/>
    </source>
</evidence>
<name>A0A1X4GJW8_9CYAN</name>
<evidence type="ECO:0000313" key="4">
    <source>
        <dbReference type="Proteomes" id="UP000192997"/>
    </source>
</evidence>
<feature type="transmembrane region" description="Helical" evidence="2">
    <location>
        <begin position="314"/>
        <end position="340"/>
    </location>
</feature>
<feature type="transmembrane region" description="Helical" evidence="2">
    <location>
        <begin position="27"/>
        <end position="47"/>
    </location>
</feature>
<evidence type="ECO:0000256" key="1">
    <source>
        <dbReference type="SAM" id="Coils"/>
    </source>
</evidence>
<proteinExistence type="predicted"/>
<organism evidence="3 4">
    <name type="scientific">Cylindrospermopsis raciborskii CENA303</name>
    <dbReference type="NCBI Taxonomy" id="1170769"/>
    <lineage>
        <taxon>Bacteria</taxon>
        <taxon>Bacillati</taxon>
        <taxon>Cyanobacteriota</taxon>
        <taxon>Cyanophyceae</taxon>
        <taxon>Nostocales</taxon>
        <taxon>Aphanizomenonaceae</taxon>
        <taxon>Cylindrospermopsis</taxon>
    </lineage>
</organism>
<dbReference type="AlphaFoldDB" id="A0A1X4GJW8"/>
<evidence type="ECO:0000256" key="2">
    <source>
        <dbReference type="SAM" id="Phobius"/>
    </source>
</evidence>
<dbReference type="EMBL" id="NBYN01000003">
    <property type="protein sequence ID" value="OSO97307.1"/>
    <property type="molecule type" value="Genomic_DNA"/>
</dbReference>